<comment type="caution">
    <text evidence="1">The sequence shown here is derived from an EMBL/GenBank/DDBJ whole genome shotgun (WGS) entry which is preliminary data.</text>
</comment>
<gene>
    <name evidence="1" type="ORF">C8D76_10154</name>
</gene>
<dbReference type="EMBL" id="QENU01000001">
    <property type="protein sequence ID" value="PVX42727.1"/>
    <property type="molecule type" value="Genomic_DNA"/>
</dbReference>
<evidence type="ECO:0000313" key="1">
    <source>
        <dbReference type="EMBL" id="PVX42727.1"/>
    </source>
</evidence>
<keyword evidence="2" id="KW-1185">Reference proteome</keyword>
<organism evidence="1 2">
    <name type="scientific">Alitibacter langaaensis DSM 22999</name>
    <dbReference type="NCBI Taxonomy" id="1122935"/>
    <lineage>
        <taxon>Bacteria</taxon>
        <taxon>Pseudomonadati</taxon>
        <taxon>Pseudomonadota</taxon>
        <taxon>Gammaproteobacteria</taxon>
        <taxon>Pasteurellales</taxon>
        <taxon>Pasteurellaceae</taxon>
        <taxon>Alitibacter</taxon>
    </lineage>
</organism>
<dbReference type="RefSeq" id="WP_116630840.1">
    <property type="nucleotide sequence ID" value="NZ_QENU01000001.1"/>
</dbReference>
<name>A0A2U0TGL9_9PAST</name>
<evidence type="ECO:0000313" key="2">
    <source>
        <dbReference type="Proteomes" id="UP000245909"/>
    </source>
</evidence>
<dbReference type="OrthoDB" id="5686413at2"/>
<dbReference type="Proteomes" id="UP000245909">
    <property type="component" value="Unassembled WGS sequence"/>
</dbReference>
<accession>A0A2U0TGL9</accession>
<reference evidence="1 2" key="1">
    <citation type="submission" date="2018-05" db="EMBL/GenBank/DDBJ databases">
        <title>Genomic Encyclopedia of Type Strains, Phase IV (KMG-IV): sequencing the most valuable type-strain genomes for metagenomic binning, comparative biology and taxonomic classification.</title>
        <authorList>
            <person name="Goeker M."/>
        </authorList>
    </citation>
    <scope>NUCLEOTIDE SEQUENCE [LARGE SCALE GENOMIC DNA]</scope>
    <source>
        <strain evidence="1 2">DSM 22999</strain>
    </source>
</reference>
<sequence>MKKTNVVMPIGIWLRDNKVEAVWLEKPQWARNKPQINPAPEAHSATLPLMPQVNLPQRIMREMTVPIKPQRTNLLFISAILPNFVWERSIVVPQKLSDQECAQQCQHLLASELPVSLDKVWFDYHATPLKQGTLIEMSAVLIEHAKAHMEKFMPFKIHVLDSVSHALSRAFNHIKSDLPNDVLYLYADDDYCIAFQQKGYDFNILQNSGTDLTALFEQYCSRFDTKPENVCAYVRHDSEKHQQEFAQRGWIHCQTDLPMIALGLALWNVHA</sequence>
<dbReference type="AlphaFoldDB" id="A0A2U0TGL9"/>
<protein>
    <submittedName>
        <fullName evidence="1">Type IV pilus assembly PilM-like protein</fullName>
    </submittedName>
</protein>
<proteinExistence type="predicted"/>